<evidence type="ECO:0000313" key="21">
    <source>
        <dbReference type="EMBL" id="PON88158.1"/>
    </source>
</evidence>
<dbReference type="EMBL" id="JXTC01000108">
    <property type="protein sequence ID" value="PON88158.1"/>
    <property type="molecule type" value="Genomic_DNA"/>
</dbReference>
<dbReference type="InterPro" id="IPR002902">
    <property type="entry name" value="GNK2"/>
</dbReference>
<keyword evidence="10 15" id="KW-0067">ATP-binding</keyword>
<dbReference type="PROSITE" id="PS50011">
    <property type="entry name" value="PROTEIN_KINASE_DOM"/>
    <property type="match status" value="1"/>
</dbReference>
<evidence type="ECO:0000256" key="10">
    <source>
        <dbReference type="ARBA" id="ARBA00022840"/>
    </source>
</evidence>
<dbReference type="InterPro" id="IPR017441">
    <property type="entry name" value="Protein_kinase_ATP_BS"/>
</dbReference>
<evidence type="ECO:0000256" key="12">
    <source>
        <dbReference type="ARBA" id="ARBA00023136"/>
    </source>
</evidence>
<feature type="compositionally biased region" description="Polar residues" evidence="17">
    <location>
        <begin position="478"/>
        <end position="500"/>
    </location>
</feature>
<evidence type="ECO:0000259" key="19">
    <source>
        <dbReference type="PROSITE" id="PS50011"/>
    </source>
</evidence>
<dbReference type="Pfam" id="PF00069">
    <property type="entry name" value="Pkinase"/>
    <property type="match status" value="1"/>
</dbReference>
<evidence type="ECO:0000256" key="1">
    <source>
        <dbReference type="ARBA" id="ARBA00004167"/>
    </source>
</evidence>
<evidence type="ECO:0000256" key="14">
    <source>
        <dbReference type="ARBA" id="ARBA00023180"/>
    </source>
</evidence>
<evidence type="ECO:0000256" key="8">
    <source>
        <dbReference type="ARBA" id="ARBA00022741"/>
    </source>
</evidence>
<evidence type="ECO:0000256" key="7">
    <source>
        <dbReference type="ARBA" id="ARBA00022737"/>
    </source>
</evidence>
<comment type="subcellular location">
    <subcellularLocation>
        <location evidence="1">Membrane</location>
        <topology evidence="1">Single-pass membrane protein</topology>
    </subcellularLocation>
</comment>
<keyword evidence="5 18" id="KW-0812">Transmembrane</keyword>
<keyword evidence="12 18" id="KW-0472">Membrane</keyword>
<dbReference type="Proteomes" id="UP000237000">
    <property type="component" value="Unassembled WGS sequence"/>
</dbReference>
<dbReference type="InterPro" id="IPR038408">
    <property type="entry name" value="GNK2_sf"/>
</dbReference>
<dbReference type="GO" id="GO:0005886">
    <property type="term" value="C:plasma membrane"/>
    <property type="evidence" value="ECO:0007669"/>
    <property type="project" value="TreeGrafter"/>
</dbReference>
<feature type="region of interest" description="Disordered" evidence="17">
    <location>
        <begin position="123"/>
        <end position="143"/>
    </location>
</feature>
<dbReference type="Gene3D" id="3.30.430.20">
    <property type="entry name" value="Gnk2 domain, C-X8-C-X2-C motif"/>
    <property type="match status" value="1"/>
</dbReference>
<dbReference type="PANTHER" id="PTHR27002:SF1050">
    <property type="entry name" value="CYSTEINE-RICH RECEPTOR-LIKE PROTEIN KINASE 5"/>
    <property type="match status" value="1"/>
</dbReference>
<dbReference type="Gene3D" id="1.10.510.10">
    <property type="entry name" value="Transferase(Phosphotransferase) domain 1"/>
    <property type="match status" value="1"/>
</dbReference>
<keyword evidence="8 15" id="KW-0547">Nucleotide-binding</keyword>
<keyword evidence="3" id="KW-0597">Phosphoprotein</keyword>
<keyword evidence="7" id="KW-0677">Repeat</keyword>
<dbReference type="PROSITE" id="PS00108">
    <property type="entry name" value="PROTEIN_KINASE_ST"/>
    <property type="match status" value="1"/>
</dbReference>
<reference evidence="22" key="1">
    <citation type="submission" date="2016-06" db="EMBL/GenBank/DDBJ databases">
        <title>Parallel loss of symbiosis genes in relatives of nitrogen-fixing non-legume Parasponia.</title>
        <authorList>
            <person name="Van Velzen R."/>
            <person name="Holmer R."/>
            <person name="Bu F."/>
            <person name="Rutten L."/>
            <person name="Van Zeijl A."/>
            <person name="Liu W."/>
            <person name="Santuari L."/>
            <person name="Cao Q."/>
            <person name="Sharma T."/>
            <person name="Shen D."/>
            <person name="Roswanjaya Y."/>
            <person name="Wardhani T."/>
            <person name="Kalhor M.S."/>
            <person name="Jansen J."/>
            <person name="Van den Hoogen J."/>
            <person name="Gungor B."/>
            <person name="Hartog M."/>
            <person name="Hontelez J."/>
            <person name="Verver J."/>
            <person name="Yang W.-C."/>
            <person name="Schijlen E."/>
            <person name="Repin R."/>
            <person name="Schilthuizen M."/>
            <person name="Schranz E."/>
            <person name="Heidstra R."/>
            <person name="Miyata K."/>
            <person name="Fedorova E."/>
            <person name="Kohlen W."/>
            <person name="Bisseling T."/>
            <person name="Smit S."/>
            <person name="Geurts R."/>
        </authorList>
    </citation>
    <scope>NUCLEOTIDE SEQUENCE [LARGE SCALE GENOMIC DNA]</scope>
    <source>
        <strain evidence="22">cv. RG33-2</strain>
    </source>
</reference>
<evidence type="ECO:0000259" key="20">
    <source>
        <dbReference type="PROSITE" id="PS51473"/>
    </source>
</evidence>
<keyword evidence="6" id="KW-0732">Signal</keyword>
<evidence type="ECO:0000256" key="3">
    <source>
        <dbReference type="ARBA" id="ARBA00022553"/>
    </source>
</evidence>
<dbReference type="InterPro" id="IPR000719">
    <property type="entry name" value="Prot_kinase_dom"/>
</dbReference>
<sequence length="500" mass="55834">MDEDPSAALGNGWNFTESRERFTELLENTMSDLVTAAADDRYGAKMFATKEASLKNITIYSLVQCTPDLSSSDCHKCLESALARLRSCCDGQQGANILYPSCNVRYETYPFYRINTTGSVTPLLLPSPPTTPQASPTGSGGKRKFSPKIIIAVGASIAFVVLLFSVGCYWRSRRRAEDIKYNDIQYEQNAGNEVTTVESLQFDLGTIRAATNNFSADNKLGEGGFGAVYKGTLSNGQEIAVKRLARCSLQGATEFKNEVVLVAKLQHRNLTRLLGFCLEKKEMILVYEFVPNKSLNNFLFDLPENQAPLDWSSRYRIIGGIARGLLYLHEDSRLRIIHRDLKSSNILLDQKMNPKISDFGTAKICGVDQTQGNTNKVVGTFGYMPPEYNTRLLDSESTDELLLSYAWKHWRDGTPLELLDQRLRDHSYTQNEVIRCIQIGLLCVQEDPADRPTMASIVLMLNSNSVTLSSPKPPAFSPQHNRTENMPSVNEISSTEIYPR</sequence>
<keyword evidence="4" id="KW-0808">Transferase</keyword>
<feature type="binding site" evidence="15">
    <location>
        <position position="242"/>
    </location>
    <ligand>
        <name>ATP</name>
        <dbReference type="ChEBI" id="CHEBI:30616"/>
    </ligand>
</feature>
<evidence type="ECO:0000256" key="5">
    <source>
        <dbReference type="ARBA" id="ARBA00022692"/>
    </source>
</evidence>
<accession>A0A2P5ERI6</accession>
<dbReference type="PROSITE" id="PS00107">
    <property type="entry name" value="PROTEIN_KINASE_ATP"/>
    <property type="match status" value="1"/>
</dbReference>
<dbReference type="PANTHER" id="PTHR27002">
    <property type="entry name" value="RECEPTOR-LIKE SERINE/THREONINE-PROTEIN KINASE SD1-8"/>
    <property type="match status" value="1"/>
</dbReference>
<organism evidence="21 22">
    <name type="scientific">Trema orientale</name>
    <name type="common">Charcoal tree</name>
    <name type="synonym">Celtis orientalis</name>
    <dbReference type="NCBI Taxonomy" id="63057"/>
    <lineage>
        <taxon>Eukaryota</taxon>
        <taxon>Viridiplantae</taxon>
        <taxon>Streptophyta</taxon>
        <taxon>Embryophyta</taxon>
        <taxon>Tracheophyta</taxon>
        <taxon>Spermatophyta</taxon>
        <taxon>Magnoliopsida</taxon>
        <taxon>eudicotyledons</taxon>
        <taxon>Gunneridae</taxon>
        <taxon>Pentapetalae</taxon>
        <taxon>rosids</taxon>
        <taxon>fabids</taxon>
        <taxon>Rosales</taxon>
        <taxon>Cannabaceae</taxon>
        <taxon>Trema</taxon>
    </lineage>
</organism>
<evidence type="ECO:0000313" key="22">
    <source>
        <dbReference type="Proteomes" id="UP000237000"/>
    </source>
</evidence>
<evidence type="ECO:0000256" key="6">
    <source>
        <dbReference type="ARBA" id="ARBA00022729"/>
    </source>
</evidence>
<feature type="domain" description="Gnk2-homologous" evidence="20">
    <location>
        <begin position="3"/>
        <end position="111"/>
    </location>
</feature>
<dbReference type="GO" id="GO:0005524">
    <property type="term" value="F:ATP binding"/>
    <property type="evidence" value="ECO:0007669"/>
    <property type="project" value="UniProtKB-UniRule"/>
</dbReference>
<comment type="caution">
    <text evidence="21">The sequence shown here is derived from an EMBL/GenBank/DDBJ whole genome shotgun (WGS) entry which is preliminary data.</text>
</comment>
<evidence type="ECO:0000256" key="16">
    <source>
        <dbReference type="RuleBase" id="RU000304"/>
    </source>
</evidence>
<protein>
    <submittedName>
        <fullName evidence="21">GPCR kinase</fullName>
    </submittedName>
</protein>
<dbReference type="SMART" id="SM00220">
    <property type="entry name" value="S_TKc"/>
    <property type="match status" value="1"/>
</dbReference>
<keyword evidence="2 16" id="KW-0723">Serine/threonine-protein kinase</keyword>
<evidence type="ECO:0000256" key="11">
    <source>
        <dbReference type="ARBA" id="ARBA00022989"/>
    </source>
</evidence>
<dbReference type="PROSITE" id="PS51473">
    <property type="entry name" value="GNK2"/>
    <property type="match status" value="1"/>
</dbReference>
<dbReference type="SUPFAM" id="SSF56112">
    <property type="entry name" value="Protein kinase-like (PK-like)"/>
    <property type="match status" value="1"/>
</dbReference>
<dbReference type="FunFam" id="3.30.200.20:FF:000142">
    <property type="entry name" value="Cysteine-rich receptor-like protein kinase 10"/>
    <property type="match status" value="1"/>
</dbReference>
<feature type="transmembrane region" description="Helical" evidence="18">
    <location>
        <begin position="149"/>
        <end position="170"/>
    </location>
</feature>
<dbReference type="GO" id="GO:0004674">
    <property type="term" value="F:protein serine/threonine kinase activity"/>
    <property type="evidence" value="ECO:0007669"/>
    <property type="project" value="UniProtKB-KW"/>
</dbReference>
<dbReference type="Pfam" id="PF01657">
    <property type="entry name" value="Stress-antifung"/>
    <property type="match status" value="1"/>
</dbReference>
<dbReference type="Gene3D" id="3.30.200.20">
    <property type="entry name" value="Phosphorylase Kinase, domain 1"/>
    <property type="match status" value="1"/>
</dbReference>
<evidence type="ECO:0000256" key="4">
    <source>
        <dbReference type="ARBA" id="ARBA00022679"/>
    </source>
</evidence>
<keyword evidence="22" id="KW-1185">Reference proteome</keyword>
<evidence type="ECO:0000256" key="13">
    <source>
        <dbReference type="ARBA" id="ARBA00023170"/>
    </source>
</evidence>
<keyword evidence="11 18" id="KW-1133">Transmembrane helix</keyword>
<proteinExistence type="inferred from homology"/>
<dbReference type="InterPro" id="IPR008271">
    <property type="entry name" value="Ser/Thr_kinase_AS"/>
</dbReference>
<evidence type="ECO:0000256" key="9">
    <source>
        <dbReference type="ARBA" id="ARBA00022777"/>
    </source>
</evidence>
<evidence type="ECO:0000256" key="17">
    <source>
        <dbReference type="SAM" id="MobiDB-lite"/>
    </source>
</evidence>
<evidence type="ECO:0000256" key="15">
    <source>
        <dbReference type="PROSITE-ProRule" id="PRU10141"/>
    </source>
</evidence>
<comment type="similarity">
    <text evidence="16">Belongs to the protein kinase superfamily.</text>
</comment>
<name>A0A2P5ERI6_TREOI</name>
<evidence type="ECO:0000256" key="2">
    <source>
        <dbReference type="ARBA" id="ARBA00022527"/>
    </source>
</evidence>
<keyword evidence="9 21" id="KW-0418">Kinase</keyword>
<evidence type="ECO:0000256" key="18">
    <source>
        <dbReference type="SAM" id="Phobius"/>
    </source>
</evidence>
<dbReference type="OrthoDB" id="688481at2759"/>
<keyword evidence="14" id="KW-0325">Glycoprotein</keyword>
<dbReference type="GO" id="GO:0042742">
    <property type="term" value="P:defense response to bacterium"/>
    <property type="evidence" value="ECO:0007669"/>
    <property type="project" value="TreeGrafter"/>
</dbReference>
<feature type="domain" description="Protein kinase" evidence="19">
    <location>
        <begin position="214"/>
        <end position="468"/>
    </location>
</feature>
<dbReference type="InterPro" id="IPR011009">
    <property type="entry name" value="Kinase-like_dom_sf"/>
</dbReference>
<dbReference type="AlphaFoldDB" id="A0A2P5ERI6"/>
<keyword evidence="13" id="KW-0675">Receptor</keyword>
<dbReference type="CDD" id="cd23509">
    <property type="entry name" value="Gnk2-like"/>
    <property type="match status" value="1"/>
</dbReference>
<dbReference type="InParanoid" id="A0A2P5ERI6"/>
<dbReference type="STRING" id="63057.A0A2P5ERI6"/>
<gene>
    <name evidence="21" type="ORF">TorRG33x02_159870</name>
</gene>
<dbReference type="FunFam" id="1.10.510.10:FF:001019">
    <property type="entry name" value="G-type lectin S-receptor-like serine/threonine-protein kinase B120"/>
    <property type="match status" value="1"/>
</dbReference>
<feature type="region of interest" description="Disordered" evidence="17">
    <location>
        <begin position="469"/>
        <end position="500"/>
    </location>
</feature>
<dbReference type="FunFam" id="3.30.430.20:FF:000002">
    <property type="entry name" value="Cysteine-rich receptor-like protein kinase 10"/>
    <property type="match status" value="1"/>
</dbReference>